<dbReference type="Pfam" id="PF00781">
    <property type="entry name" value="DAGK_cat"/>
    <property type="match status" value="1"/>
</dbReference>
<dbReference type="InterPro" id="IPR050187">
    <property type="entry name" value="Lipid_Phosphate_FormReg"/>
</dbReference>
<evidence type="ECO:0000259" key="1">
    <source>
        <dbReference type="PROSITE" id="PS50146"/>
    </source>
</evidence>
<dbReference type="GO" id="GO:0004143">
    <property type="term" value="F:ATP-dependent diacylglycerol kinase activity"/>
    <property type="evidence" value="ECO:0007669"/>
    <property type="project" value="TreeGrafter"/>
</dbReference>
<organism evidence="2 3">
    <name type="scientific">Panagrolaimus superbus</name>
    <dbReference type="NCBI Taxonomy" id="310955"/>
    <lineage>
        <taxon>Eukaryota</taxon>
        <taxon>Metazoa</taxon>
        <taxon>Ecdysozoa</taxon>
        <taxon>Nematoda</taxon>
        <taxon>Chromadorea</taxon>
        <taxon>Rhabditida</taxon>
        <taxon>Tylenchina</taxon>
        <taxon>Panagrolaimomorpha</taxon>
        <taxon>Panagrolaimoidea</taxon>
        <taxon>Panagrolaimidae</taxon>
        <taxon>Panagrolaimus</taxon>
    </lineage>
</organism>
<keyword evidence="2" id="KW-1185">Reference proteome</keyword>
<reference evidence="3" key="1">
    <citation type="submission" date="2022-11" db="UniProtKB">
        <authorList>
            <consortium name="WormBaseParasite"/>
        </authorList>
    </citation>
    <scope>IDENTIFICATION</scope>
</reference>
<dbReference type="AlphaFoldDB" id="A0A914XX56"/>
<dbReference type="GO" id="GO:0046512">
    <property type="term" value="P:sphingosine biosynthetic process"/>
    <property type="evidence" value="ECO:0007669"/>
    <property type="project" value="TreeGrafter"/>
</dbReference>
<dbReference type="GO" id="GO:0016020">
    <property type="term" value="C:membrane"/>
    <property type="evidence" value="ECO:0007669"/>
    <property type="project" value="TreeGrafter"/>
</dbReference>
<dbReference type="Gene3D" id="3.40.50.10330">
    <property type="entry name" value="Probable inorganic polyphosphate/atp-NAD kinase, domain 1"/>
    <property type="match status" value="1"/>
</dbReference>
<dbReference type="GO" id="GO:0046513">
    <property type="term" value="P:ceramide biosynthetic process"/>
    <property type="evidence" value="ECO:0007669"/>
    <property type="project" value="TreeGrafter"/>
</dbReference>
<dbReference type="GO" id="GO:0005739">
    <property type="term" value="C:mitochondrion"/>
    <property type="evidence" value="ECO:0007669"/>
    <property type="project" value="TreeGrafter"/>
</dbReference>
<dbReference type="PROSITE" id="PS50146">
    <property type="entry name" value="DAGK"/>
    <property type="match status" value="1"/>
</dbReference>
<dbReference type="PANTHER" id="PTHR12358:SF31">
    <property type="entry name" value="ACYLGLYCEROL KINASE, MITOCHONDRIAL"/>
    <property type="match status" value="1"/>
</dbReference>
<proteinExistence type="predicted"/>
<evidence type="ECO:0000313" key="2">
    <source>
        <dbReference type="Proteomes" id="UP000887577"/>
    </source>
</evidence>
<dbReference type="Proteomes" id="UP000887577">
    <property type="component" value="Unplaced"/>
</dbReference>
<dbReference type="InterPro" id="IPR001206">
    <property type="entry name" value="Diacylglycerol_kinase_cat_dom"/>
</dbReference>
<dbReference type="GO" id="GO:0001729">
    <property type="term" value="F:ceramide kinase activity"/>
    <property type="evidence" value="ECO:0007669"/>
    <property type="project" value="TreeGrafter"/>
</dbReference>
<dbReference type="GO" id="GO:0047620">
    <property type="term" value="F:acylglycerol kinase activity"/>
    <property type="evidence" value="ECO:0007669"/>
    <property type="project" value="TreeGrafter"/>
</dbReference>
<protein>
    <submittedName>
        <fullName evidence="3">DAGKc domain-containing protein</fullName>
    </submittedName>
</protein>
<name>A0A914XX56_9BILA</name>
<accession>A0A914XX56</accession>
<evidence type="ECO:0000313" key="3">
    <source>
        <dbReference type="WBParaSite" id="PSU_v2.g11549.t1"/>
    </source>
</evidence>
<dbReference type="PANTHER" id="PTHR12358">
    <property type="entry name" value="SPHINGOSINE KINASE"/>
    <property type="match status" value="1"/>
</dbReference>
<dbReference type="InterPro" id="IPR017438">
    <property type="entry name" value="ATP-NAD_kinase_N"/>
</dbReference>
<feature type="domain" description="DAGKc" evidence="1">
    <location>
        <begin position="1"/>
        <end position="52"/>
    </location>
</feature>
<sequence>MKALCSVLDAQEADGIFVVGGDGTANNAISGIMERQNLHPIPIGLFPGGKCNKALRLIIPSIFQQTDDVRYQCESAMAVIEETRTRVKPLKCEMTSTVTEEVEEEAEDGTKKTIEQIKEETLWTLGDISAGWFSYIEDKKWKRWYWGSLKRRFAYFWEMVKNSPHVLRTEIVLTDFCSGCNRCRPTVAPKAVKWRWFHALVGPPKPLKPDPNVKDYSKIVNEACGRTTEMCTQGTDIVIVGEQHEVLFFSFPLSI</sequence>
<dbReference type="InterPro" id="IPR016064">
    <property type="entry name" value="NAD/diacylglycerol_kinase_sf"/>
</dbReference>
<dbReference type="WBParaSite" id="PSU_v2.g11549.t1">
    <property type="protein sequence ID" value="PSU_v2.g11549.t1"/>
    <property type="gene ID" value="PSU_v2.g11549"/>
</dbReference>
<dbReference type="SUPFAM" id="SSF111331">
    <property type="entry name" value="NAD kinase/diacylglycerol kinase-like"/>
    <property type="match status" value="1"/>
</dbReference>